<keyword evidence="5" id="KW-1185">Reference proteome</keyword>
<dbReference type="EMBL" id="CP017634">
    <property type="protein sequence ID" value="ATW26538.1"/>
    <property type="molecule type" value="Genomic_DNA"/>
</dbReference>
<evidence type="ECO:0008006" key="6">
    <source>
        <dbReference type="Google" id="ProtNLM"/>
    </source>
</evidence>
<evidence type="ECO:0000259" key="3">
    <source>
        <dbReference type="Pfam" id="PF14343"/>
    </source>
</evidence>
<dbReference type="InterPro" id="IPR036582">
    <property type="entry name" value="Mao_N_sf"/>
</dbReference>
<dbReference type="InterPro" id="IPR025748">
    <property type="entry name" value="PrcB_C_dom"/>
</dbReference>
<feature type="chain" id="PRO_5018097297" description="Protease complex subunit PrcB family protein" evidence="1">
    <location>
        <begin position="27"/>
        <end position="376"/>
    </location>
</feature>
<dbReference type="KEGG" id="fwa:DCMF_18880"/>
<accession>A0A3G1KVM6</accession>
<keyword evidence="1" id="KW-0732">Signal</keyword>
<reference evidence="4 5" key="1">
    <citation type="submission" date="2016-10" db="EMBL/GenBank/DDBJ databases">
        <title>Complete Genome Sequence of Peptococcaceae strain DCMF.</title>
        <authorList>
            <person name="Edwards R.J."/>
            <person name="Holland S.I."/>
            <person name="Deshpande N.P."/>
            <person name="Wong Y.K."/>
            <person name="Ertan H."/>
            <person name="Manefield M."/>
            <person name="Russell T.L."/>
            <person name="Lee M.J."/>
        </authorList>
    </citation>
    <scope>NUCLEOTIDE SEQUENCE [LARGE SCALE GENOMIC DNA]</scope>
    <source>
        <strain evidence="4 5">DCMF</strain>
    </source>
</reference>
<dbReference type="Gene3D" id="3.30.457.10">
    <property type="entry name" value="Copper amine oxidase-like, N-terminal domain"/>
    <property type="match status" value="1"/>
</dbReference>
<dbReference type="SUPFAM" id="SSF55383">
    <property type="entry name" value="Copper amine oxidase, domain N"/>
    <property type="match status" value="1"/>
</dbReference>
<organism evidence="4 5">
    <name type="scientific">Formimonas warabiya</name>
    <dbReference type="NCBI Taxonomy" id="1761012"/>
    <lineage>
        <taxon>Bacteria</taxon>
        <taxon>Bacillati</taxon>
        <taxon>Bacillota</taxon>
        <taxon>Clostridia</taxon>
        <taxon>Eubacteriales</taxon>
        <taxon>Peptococcaceae</taxon>
        <taxon>Candidatus Formimonas</taxon>
    </lineage>
</organism>
<feature type="signal peptide" evidence="1">
    <location>
        <begin position="1"/>
        <end position="26"/>
    </location>
</feature>
<sequence>MMKKTVSLVAGVVLLLALIFSLTAFAKQDIKIKLDQETISLGEEPFLEKGRVMVPLKTFAQAVGAEVNWDAKSSTVWVNRDKIKVEIPLGKDILLIHRQDDLTGIPEERKMDVPAQIVQDTVFIPAGTVIACFGWEATWEAENQTLVVKTSLPYEIVGADELKENPALAAWYEENLKKAGLHFITQQDSTYVIISGGEKPTGGYKMVVESVTLTAPGKAYISSLLLKPAPDMLVTQAITYPHAFIRLKTDQIQRVDGQTKEDFARKTFGEMGYDLGGEDVQSIAVYNLAQEKIKEYPKEEFARIIDNLNKSTLDDNPYIEMIAGNTIKILLADNASISLTSYGSPTNYVATVQVGGAYATYHLVNPEIAGLLLGKN</sequence>
<name>A0A3G1KVM6_FORW1</name>
<gene>
    <name evidence="4" type="ORF">DCMF_18880</name>
</gene>
<dbReference type="Pfam" id="PF14343">
    <property type="entry name" value="PrcB_C"/>
    <property type="match status" value="1"/>
</dbReference>
<feature type="domain" description="PrcB C-terminal" evidence="3">
    <location>
        <begin position="190"/>
        <end position="247"/>
    </location>
</feature>
<proteinExistence type="predicted"/>
<evidence type="ECO:0000259" key="2">
    <source>
        <dbReference type="Pfam" id="PF07833"/>
    </source>
</evidence>
<evidence type="ECO:0000256" key="1">
    <source>
        <dbReference type="SAM" id="SignalP"/>
    </source>
</evidence>
<evidence type="ECO:0000313" key="4">
    <source>
        <dbReference type="EMBL" id="ATW26538.1"/>
    </source>
</evidence>
<protein>
    <recommendedName>
        <fullName evidence="6">Protease complex subunit PrcB family protein</fullName>
    </recommendedName>
</protein>
<dbReference type="Pfam" id="PF07833">
    <property type="entry name" value="Cu_amine_oxidN1"/>
    <property type="match status" value="1"/>
</dbReference>
<dbReference type="OrthoDB" id="2067368at2"/>
<dbReference type="AlphaFoldDB" id="A0A3G1KVM6"/>
<evidence type="ECO:0000313" key="5">
    <source>
        <dbReference type="Proteomes" id="UP000323521"/>
    </source>
</evidence>
<dbReference type="RefSeq" id="WP_148135857.1">
    <property type="nucleotide sequence ID" value="NZ_CP017634.1"/>
</dbReference>
<feature type="domain" description="Copper amine oxidase-like N-terminal" evidence="2">
    <location>
        <begin position="34"/>
        <end position="147"/>
    </location>
</feature>
<dbReference type="InterPro" id="IPR012854">
    <property type="entry name" value="Cu_amine_oxidase-like_N"/>
</dbReference>
<dbReference type="Proteomes" id="UP000323521">
    <property type="component" value="Chromosome"/>
</dbReference>